<protein>
    <recommendedName>
        <fullName evidence="3">Trichothecene 3-O-acetyltransferase-like N-terminal domain-containing protein</fullName>
    </recommendedName>
</protein>
<gene>
    <name evidence="4" type="ORF">LTR05_007829</name>
</gene>
<proteinExistence type="predicted"/>
<evidence type="ECO:0000256" key="1">
    <source>
        <dbReference type="ARBA" id="ARBA00022679"/>
    </source>
</evidence>
<dbReference type="Pfam" id="PF22664">
    <property type="entry name" value="TRI-like_N"/>
    <property type="match status" value="1"/>
</dbReference>
<dbReference type="GO" id="GO:0016746">
    <property type="term" value="F:acyltransferase activity"/>
    <property type="evidence" value="ECO:0007669"/>
    <property type="project" value="UniProtKB-KW"/>
</dbReference>
<sequence length="457" mass="50671">MAADFSHLQDIFGNVPMVKRYTLLSLFFTLDASQDIREIVAGLRDGLNKLSDAVPYLKAQVVYQGQTKTNWGRTKIVPLSESVQLATRDLRDGDTFPSMADLAKGGYPIKHLEPNILVPEDDLPLFYTAPRAYEESADRPARVLAVQATFVKGGLILTFASNHTTMDMNGLGQTICLFAKACRDEDFSEKDIVEANQSRLHSMTLLGDEYEPGPEARYFIFRSRDVTGAARGPQFPPVWANITISAHALNDLKTQASKQDIVPYITTNDAVSSFFWQRVTAARAARLGTNVESEINRQLSARRLFGLSDGYMGHFTGSAHTHEVDVYKIPLSTVAGKLRQALQDTDTLKFHVQAMATMLERPTTDKTMIGYGASLDADTDLILSSYAEIQVCQVSFGSLLGVPDAARRPNVNPWPGLVYLMPKDKSGSLTATVCLRQDDMEQMREDEQFKQYATYVG</sequence>
<dbReference type="Gene3D" id="3.30.559.10">
    <property type="entry name" value="Chloramphenicol acetyltransferase-like domain"/>
    <property type="match status" value="2"/>
</dbReference>
<comment type="caution">
    <text evidence="4">The sequence shown here is derived from an EMBL/GenBank/DDBJ whole genome shotgun (WGS) entry which is preliminary data.</text>
</comment>
<keyword evidence="1" id="KW-0808">Transferase</keyword>
<feature type="domain" description="Trichothecene 3-O-acetyltransferase-like N-terminal" evidence="3">
    <location>
        <begin position="21"/>
        <end position="182"/>
    </location>
</feature>
<dbReference type="InterPro" id="IPR054710">
    <property type="entry name" value="Tri101-like_N"/>
</dbReference>
<keyword evidence="2" id="KW-0012">Acyltransferase</keyword>
<reference evidence="4 5" key="1">
    <citation type="submission" date="2023-08" db="EMBL/GenBank/DDBJ databases">
        <title>Black Yeasts Isolated from many extreme environments.</title>
        <authorList>
            <person name="Coleine C."/>
            <person name="Stajich J.E."/>
            <person name="Selbmann L."/>
        </authorList>
    </citation>
    <scope>NUCLEOTIDE SEQUENCE [LARGE SCALE GENOMIC DNA]</scope>
    <source>
        <strain evidence="4 5">CCFEE 5910</strain>
    </source>
</reference>
<evidence type="ECO:0000256" key="2">
    <source>
        <dbReference type="ARBA" id="ARBA00023315"/>
    </source>
</evidence>
<name>A0AAN7SUG8_9EURO</name>
<accession>A0AAN7SUG8</accession>
<dbReference type="PANTHER" id="PTHR31896:SF64">
    <property type="entry name" value="TRICHOTHECENE 3-O-ACETYLTRANSFERASE"/>
    <property type="match status" value="1"/>
</dbReference>
<dbReference type="Proteomes" id="UP001309876">
    <property type="component" value="Unassembled WGS sequence"/>
</dbReference>
<evidence type="ECO:0000313" key="4">
    <source>
        <dbReference type="EMBL" id="KAK5081696.1"/>
    </source>
</evidence>
<dbReference type="EMBL" id="JAVRRJ010000009">
    <property type="protein sequence ID" value="KAK5081696.1"/>
    <property type="molecule type" value="Genomic_DNA"/>
</dbReference>
<keyword evidence="5" id="KW-1185">Reference proteome</keyword>
<dbReference type="InterPro" id="IPR023213">
    <property type="entry name" value="CAT-like_dom_sf"/>
</dbReference>
<evidence type="ECO:0000313" key="5">
    <source>
        <dbReference type="Proteomes" id="UP001309876"/>
    </source>
</evidence>
<dbReference type="AlphaFoldDB" id="A0AAN7SUG8"/>
<organism evidence="4 5">
    <name type="scientific">Lithohypha guttulata</name>
    <dbReference type="NCBI Taxonomy" id="1690604"/>
    <lineage>
        <taxon>Eukaryota</taxon>
        <taxon>Fungi</taxon>
        <taxon>Dikarya</taxon>
        <taxon>Ascomycota</taxon>
        <taxon>Pezizomycotina</taxon>
        <taxon>Eurotiomycetes</taxon>
        <taxon>Chaetothyriomycetidae</taxon>
        <taxon>Chaetothyriales</taxon>
        <taxon>Trichomeriaceae</taxon>
        <taxon>Lithohypha</taxon>
    </lineage>
</organism>
<dbReference type="InterPro" id="IPR051283">
    <property type="entry name" value="Sec_Metabolite_Acyltrans"/>
</dbReference>
<evidence type="ECO:0000259" key="3">
    <source>
        <dbReference type="Pfam" id="PF22664"/>
    </source>
</evidence>
<dbReference type="PANTHER" id="PTHR31896">
    <property type="entry name" value="FAMILY REGULATORY PROTEIN, PUTATIVE (AFU_ORTHOLOGUE AFUA_3G14730)-RELATED"/>
    <property type="match status" value="1"/>
</dbReference>